<comment type="caution">
    <text evidence="1">The sequence shown here is derived from an EMBL/GenBank/DDBJ whole genome shotgun (WGS) entry which is preliminary data.</text>
</comment>
<accession>A0A9E2NST6</accession>
<dbReference type="Pfam" id="PF20765">
    <property type="entry name" value="Phage_tail_terminator_8"/>
    <property type="match status" value="1"/>
</dbReference>
<organism evidence="1 2">
    <name type="scientific">Candidatus Faecalibacterium intestinavium</name>
    <dbReference type="NCBI Taxonomy" id="2838580"/>
    <lineage>
        <taxon>Bacteria</taxon>
        <taxon>Bacillati</taxon>
        <taxon>Bacillota</taxon>
        <taxon>Clostridia</taxon>
        <taxon>Eubacteriales</taxon>
        <taxon>Oscillospiraceae</taxon>
        <taxon>Faecalibacterium</taxon>
    </lineage>
</organism>
<gene>
    <name evidence="1" type="ORF">H9864_08120</name>
</gene>
<protein>
    <submittedName>
        <fullName evidence="1">Uncharacterized protein</fullName>
    </submittedName>
</protein>
<dbReference type="AlphaFoldDB" id="A0A9E2NST6"/>
<reference evidence="1" key="2">
    <citation type="submission" date="2021-04" db="EMBL/GenBank/DDBJ databases">
        <authorList>
            <person name="Gilroy R."/>
        </authorList>
    </citation>
    <scope>NUCLEOTIDE SEQUENCE</scope>
    <source>
        <strain evidence="1">742</strain>
    </source>
</reference>
<name>A0A9E2NST6_9FIRM</name>
<evidence type="ECO:0000313" key="1">
    <source>
        <dbReference type="EMBL" id="MBU3820314.1"/>
    </source>
</evidence>
<dbReference type="InterPro" id="IPR049254">
    <property type="entry name" value="Phage_tail_terminator"/>
</dbReference>
<evidence type="ECO:0000313" key="2">
    <source>
        <dbReference type="Proteomes" id="UP000824178"/>
    </source>
</evidence>
<sequence length="144" mass="15751">MLDEILQGAAGALRSVCGEAEIYRDEVQQGLSPPCFFLGVLKPGYTPLLGRRSLYRCPLDIQYFPREPGALGVLYAMAETLAGALEFIVLPDGSIAHGTGMDFEVEDGVLHFFVTYSATLFRPAEPAPAMETLETHITLNTRKE</sequence>
<reference evidence="1" key="1">
    <citation type="journal article" date="2021" name="PeerJ">
        <title>Extensive microbial diversity within the chicken gut microbiome revealed by metagenomics and culture.</title>
        <authorList>
            <person name="Gilroy R."/>
            <person name="Ravi A."/>
            <person name="Getino M."/>
            <person name="Pursley I."/>
            <person name="Horton D.L."/>
            <person name="Alikhan N.F."/>
            <person name="Baker D."/>
            <person name="Gharbi K."/>
            <person name="Hall N."/>
            <person name="Watson M."/>
            <person name="Adriaenssens E.M."/>
            <person name="Foster-Nyarko E."/>
            <person name="Jarju S."/>
            <person name="Secka A."/>
            <person name="Antonio M."/>
            <person name="Oren A."/>
            <person name="Chaudhuri R.R."/>
            <person name="La Ragione R."/>
            <person name="Hildebrand F."/>
            <person name="Pallen M.J."/>
        </authorList>
    </citation>
    <scope>NUCLEOTIDE SEQUENCE</scope>
    <source>
        <strain evidence="1">742</strain>
    </source>
</reference>
<dbReference type="Proteomes" id="UP000824178">
    <property type="component" value="Unassembled WGS sequence"/>
</dbReference>
<proteinExistence type="predicted"/>
<dbReference type="EMBL" id="JAHLFH010000172">
    <property type="protein sequence ID" value="MBU3820314.1"/>
    <property type="molecule type" value="Genomic_DNA"/>
</dbReference>